<dbReference type="RefSeq" id="WP_073306359.1">
    <property type="nucleotide sequence ID" value="NZ_FRAW01000061.1"/>
</dbReference>
<organism evidence="3 4">
    <name type="scientific">Fibrobacter intestinalis</name>
    <dbReference type="NCBI Taxonomy" id="28122"/>
    <lineage>
        <taxon>Bacteria</taxon>
        <taxon>Pseudomonadati</taxon>
        <taxon>Fibrobacterota</taxon>
        <taxon>Fibrobacteria</taxon>
        <taxon>Fibrobacterales</taxon>
        <taxon>Fibrobacteraceae</taxon>
        <taxon>Fibrobacter</taxon>
    </lineage>
</organism>
<dbReference type="InterPro" id="IPR002563">
    <property type="entry name" value="Flavin_Rdtase-like_dom"/>
</dbReference>
<gene>
    <name evidence="3" type="ORF">SAMN05720469_1615</name>
</gene>
<dbReference type="GO" id="GO:0016646">
    <property type="term" value="F:oxidoreductase activity, acting on the CH-NH group of donors, NAD or NADP as acceptor"/>
    <property type="evidence" value="ECO:0007669"/>
    <property type="project" value="UniProtKB-ARBA"/>
</dbReference>
<dbReference type="PANTHER" id="PTHR43567:SF5">
    <property type="entry name" value="HYPOTHETICAL CYTOSOLIC PROTEIN"/>
    <property type="match status" value="1"/>
</dbReference>
<evidence type="ECO:0000313" key="3">
    <source>
        <dbReference type="EMBL" id="SHL29570.1"/>
    </source>
</evidence>
<protein>
    <submittedName>
        <fullName evidence="3">Flavin reductase like domain-containing protein</fullName>
    </submittedName>
</protein>
<dbReference type="InterPro" id="IPR012349">
    <property type="entry name" value="Split_barrel_FMN-bd"/>
</dbReference>
<proteinExistence type="inferred from homology"/>
<dbReference type="InterPro" id="IPR052174">
    <property type="entry name" value="Flavoredoxin"/>
</dbReference>
<dbReference type="Gene3D" id="2.30.110.10">
    <property type="entry name" value="Electron Transport, Fmn-binding Protein, Chain A"/>
    <property type="match status" value="1"/>
</dbReference>
<dbReference type="EMBL" id="FRAW01000061">
    <property type="protein sequence ID" value="SHL29570.1"/>
    <property type="molecule type" value="Genomic_DNA"/>
</dbReference>
<keyword evidence="4" id="KW-1185">Reference proteome</keyword>
<dbReference type="Proteomes" id="UP000184275">
    <property type="component" value="Unassembled WGS sequence"/>
</dbReference>
<evidence type="ECO:0000259" key="2">
    <source>
        <dbReference type="Pfam" id="PF01613"/>
    </source>
</evidence>
<reference evidence="4" key="1">
    <citation type="submission" date="2016-11" db="EMBL/GenBank/DDBJ databases">
        <authorList>
            <person name="Varghese N."/>
            <person name="Submissions S."/>
        </authorList>
    </citation>
    <scope>NUCLEOTIDE SEQUENCE [LARGE SCALE GENOMIC DNA]</scope>
    <source>
        <strain evidence="4">UWOS</strain>
    </source>
</reference>
<dbReference type="AlphaFoldDB" id="A0A1M6ZGK9"/>
<dbReference type="SUPFAM" id="SSF50475">
    <property type="entry name" value="FMN-binding split barrel"/>
    <property type="match status" value="1"/>
</dbReference>
<sequence length="168" mass="19516">MAFQEIQADDLQDNPFRPFHKDWTLITAEHAGKTNMMTASWGGLGIMWNKPVAYIVVRPQRFTKKLIDASGTLSLCFFEEKFRKELAFCGKHSGKDVDKIAECHLTLQHEKETPYFDEARLVLLCKKLFAQPFDKKSFVDLTIPEKVYQDGDFHTLYILEIEKILKKI</sequence>
<accession>A0A1M6ZGK9</accession>
<evidence type="ECO:0000313" key="4">
    <source>
        <dbReference type="Proteomes" id="UP000184275"/>
    </source>
</evidence>
<name>A0A1M6ZGK9_9BACT</name>
<dbReference type="Pfam" id="PF01613">
    <property type="entry name" value="Flavin_Reduct"/>
    <property type="match status" value="1"/>
</dbReference>
<evidence type="ECO:0000256" key="1">
    <source>
        <dbReference type="ARBA" id="ARBA00038054"/>
    </source>
</evidence>
<comment type="similarity">
    <text evidence="1">Belongs to the flavoredoxin family.</text>
</comment>
<dbReference type="PANTHER" id="PTHR43567">
    <property type="entry name" value="FLAVOREDOXIN-RELATED-RELATED"/>
    <property type="match status" value="1"/>
</dbReference>
<dbReference type="GO" id="GO:0010181">
    <property type="term" value="F:FMN binding"/>
    <property type="evidence" value="ECO:0007669"/>
    <property type="project" value="InterPro"/>
</dbReference>
<feature type="domain" description="Flavin reductase like" evidence="2">
    <location>
        <begin position="19"/>
        <end position="164"/>
    </location>
</feature>